<gene>
    <name evidence="1" type="ORF">HMPREF9019_1502</name>
</gene>
<protein>
    <submittedName>
        <fullName evidence="1">Uncharacterized protein</fullName>
    </submittedName>
</protein>
<reference evidence="1 2" key="1">
    <citation type="submission" date="2009-12" db="EMBL/GenBank/DDBJ databases">
        <title>Genome Sequence of Prevotella timonensis CRIS 5C-B1.</title>
        <authorList>
            <person name="Durkin A.S."/>
            <person name="Madupu R."/>
            <person name="Torralba M."/>
            <person name="Methe B."/>
            <person name="Sutton G."/>
            <person name="Strausberg R.L."/>
            <person name="Nelson K.E."/>
        </authorList>
    </citation>
    <scope>NUCLEOTIDE SEQUENCE [LARGE SCALE GENOMIC DNA]</scope>
    <source>
        <strain evidence="1 2">CRIS 5C-B1</strain>
    </source>
</reference>
<sequence length="146" mass="16573">MYDFIHVLQIKDSKKMAKFKNLEMSSTLSTNPDITVSNGFLGFGAKAIYTPTNTPLKAIINYYNAEDGEKLVKLLQMPEEQIAEKAEKMQMPQKQSMSNYRLEACLTADKQFIAIQMFGYADFKNTPLHELCTYKGKTAESIINLL</sequence>
<dbReference type="EMBL" id="ADEF01000028">
    <property type="protein sequence ID" value="EFA97736.1"/>
    <property type="molecule type" value="Genomic_DNA"/>
</dbReference>
<proteinExistence type="predicted"/>
<accession>D1VZ57</accession>
<name>D1VZ57_9BACT</name>
<dbReference type="AlphaFoldDB" id="D1VZ57"/>
<comment type="caution">
    <text evidence="1">The sequence shown here is derived from an EMBL/GenBank/DDBJ whole genome shotgun (WGS) entry which is preliminary data.</text>
</comment>
<dbReference type="eggNOG" id="ENOG50335ET">
    <property type="taxonomic scope" value="Bacteria"/>
</dbReference>
<organism evidence="1 2">
    <name type="scientific">Hoylesella timonensis CRIS 5C-B1</name>
    <dbReference type="NCBI Taxonomy" id="679189"/>
    <lineage>
        <taxon>Bacteria</taxon>
        <taxon>Pseudomonadati</taxon>
        <taxon>Bacteroidota</taxon>
        <taxon>Bacteroidia</taxon>
        <taxon>Bacteroidales</taxon>
        <taxon>Prevotellaceae</taxon>
        <taxon>Hoylesella</taxon>
    </lineage>
</organism>
<dbReference type="Proteomes" id="UP000004001">
    <property type="component" value="Unassembled WGS sequence"/>
</dbReference>
<evidence type="ECO:0000313" key="2">
    <source>
        <dbReference type="Proteomes" id="UP000004001"/>
    </source>
</evidence>
<keyword evidence="2" id="KW-1185">Reference proteome</keyword>
<evidence type="ECO:0000313" key="1">
    <source>
        <dbReference type="EMBL" id="EFA97736.1"/>
    </source>
</evidence>